<feature type="region of interest" description="Disordered" evidence="1">
    <location>
        <begin position="79"/>
        <end position="98"/>
    </location>
</feature>
<dbReference type="EMBL" id="UGPG01000001">
    <property type="protein sequence ID" value="STY45501.1"/>
    <property type="molecule type" value="Genomic_DNA"/>
</dbReference>
<organism evidence="2 3">
    <name type="scientific">Listeria grayi</name>
    <name type="common">Listeria murrayi</name>
    <dbReference type="NCBI Taxonomy" id="1641"/>
    <lineage>
        <taxon>Bacteria</taxon>
        <taxon>Bacillati</taxon>
        <taxon>Bacillota</taxon>
        <taxon>Bacilli</taxon>
        <taxon>Bacillales</taxon>
        <taxon>Listeriaceae</taxon>
        <taxon>Listeria</taxon>
    </lineage>
</organism>
<proteinExistence type="predicted"/>
<protein>
    <submittedName>
        <fullName evidence="2">Uncharacterized protein</fullName>
    </submittedName>
</protein>
<evidence type="ECO:0000313" key="3">
    <source>
        <dbReference type="Proteomes" id="UP000254879"/>
    </source>
</evidence>
<name>A0A378MGU7_LISGR</name>
<dbReference type="RefSeq" id="WP_115346347.1">
    <property type="nucleotide sequence ID" value="NZ_UGPG01000001.1"/>
</dbReference>
<gene>
    <name evidence="2" type="ORF">NCTC10815_02881</name>
</gene>
<accession>A0A378MGU7</accession>
<evidence type="ECO:0000256" key="1">
    <source>
        <dbReference type="SAM" id="MobiDB-lite"/>
    </source>
</evidence>
<dbReference type="AlphaFoldDB" id="A0A378MGU7"/>
<sequence length="98" mass="11615">MNTKGWEPQIKEAAEHIKAAIECLDDKKIAYETYDDRMKLSRFRHAINDVFGLAMVTNMYLAETRRHKEEVIKIEAQDERKKELDRLMNKTKEESEEA</sequence>
<evidence type="ECO:0000313" key="2">
    <source>
        <dbReference type="EMBL" id="STY45501.1"/>
    </source>
</evidence>
<dbReference type="Proteomes" id="UP000254879">
    <property type="component" value="Unassembled WGS sequence"/>
</dbReference>
<reference evidence="2 3" key="1">
    <citation type="submission" date="2018-06" db="EMBL/GenBank/DDBJ databases">
        <authorList>
            <consortium name="Pathogen Informatics"/>
            <person name="Doyle S."/>
        </authorList>
    </citation>
    <scope>NUCLEOTIDE SEQUENCE [LARGE SCALE GENOMIC DNA]</scope>
    <source>
        <strain evidence="3">NCTC 10815</strain>
    </source>
</reference>